<dbReference type="SUPFAM" id="SSF52374">
    <property type="entry name" value="Nucleotidylyl transferase"/>
    <property type="match status" value="1"/>
</dbReference>
<dbReference type="InterPro" id="IPR042176">
    <property type="entry name" value="Pantoate_ligase_C"/>
</dbReference>
<dbReference type="GO" id="GO:0015940">
    <property type="term" value="P:pantothenate biosynthetic process"/>
    <property type="evidence" value="ECO:0007669"/>
    <property type="project" value="UniProtKB-UniRule"/>
</dbReference>
<dbReference type="GO" id="GO:0005524">
    <property type="term" value="F:ATP binding"/>
    <property type="evidence" value="ECO:0007669"/>
    <property type="project" value="UniProtKB-KW"/>
</dbReference>
<dbReference type="GO" id="GO:0004592">
    <property type="term" value="F:pantoate-beta-alanine ligase activity"/>
    <property type="evidence" value="ECO:0007669"/>
    <property type="project" value="UniProtKB-UniRule"/>
</dbReference>
<evidence type="ECO:0000313" key="9">
    <source>
        <dbReference type="EMBL" id="KAB1439525.1"/>
    </source>
</evidence>
<comment type="similarity">
    <text evidence="2 8">Belongs to the pantothenate synthetase family.</text>
</comment>
<comment type="subunit">
    <text evidence="8">Homodimer.</text>
</comment>
<comment type="function">
    <text evidence="8">Catalyzes the condensation of pantoate with beta-alanine in an ATP-dependent reaction via a pantoyl-adenylate intermediate.</text>
</comment>
<feature type="binding site" evidence="8">
    <location>
        <position position="153"/>
    </location>
    <ligand>
        <name>(R)-pantoate</name>
        <dbReference type="ChEBI" id="CHEBI:15980"/>
    </ligand>
</feature>
<protein>
    <recommendedName>
        <fullName evidence="8">Pantothenate synthetase</fullName>
        <shortName evidence="8">PS</shortName>
        <ecNumber evidence="8">6.3.2.1</ecNumber>
    </recommendedName>
    <alternativeName>
        <fullName evidence="8">Pantoate--beta-alanine ligase</fullName>
    </alternativeName>
    <alternativeName>
        <fullName evidence="8">Pantoate-activating enzyme</fullName>
    </alternativeName>
</protein>
<dbReference type="EMBL" id="WAGX01000004">
    <property type="protein sequence ID" value="KAB1439525.1"/>
    <property type="molecule type" value="Genomic_DNA"/>
</dbReference>
<gene>
    <name evidence="8" type="primary">panC</name>
    <name evidence="9" type="ORF">F7O84_03795</name>
</gene>
<evidence type="ECO:0000256" key="5">
    <source>
        <dbReference type="ARBA" id="ARBA00022741"/>
    </source>
</evidence>
<comment type="pathway">
    <text evidence="1 8">Cofactor biosynthesis; (R)-pantothenate biosynthesis; (R)-pantothenate from (R)-pantoate and beta-alanine: step 1/1.</text>
</comment>
<dbReference type="UniPathway" id="UPA00028">
    <property type="reaction ID" value="UER00005"/>
</dbReference>
<dbReference type="GO" id="GO:0005829">
    <property type="term" value="C:cytosol"/>
    <property type="evidence" value="ECO:0007669"/>
    <property type="project" value="TreeGrafter"/>
</dbReference>
<evidence type="ECO:0000256" key="1">
    <source>
        <dbReference type="ARBA" id="ARBA00004990"/>
    </source>
</evidence>
<dbReference type="Proteomes" id="UP000461768">
    <property type="component" value="Unassembled WGS sequence"/>
</dbReference>
<dbReference type="PANTHER" id="PTHR21299">
    <property type="entry name" value="CYTIDYLATE KINASE/PANTOATE-BETA-ALANINE LIGASE"/>
    <property type="match status" value="1"/>
</dbReference>
<keyword evidence="5 8" id="KW-0547">Nucleotide-binding</keyword>
<dbReference type="InterPro" id="IPR003721">
    <property type="entry name" value="Pantoate_ligase"/>
</dbReference>
<feature type="binding site" evidence="8">
    <location>
        <position position="61"/>
    </location>
    <ligand>
        <name>beta-alanine</name>
        <dbReference type="ChEBI" id="CHEBI:57966"/>
    </ligand>
</feature>
<feature type="binding site" evidence="8">
    <location>
        <position position="176"/>
    </location>
    <ligand>
        <name>ATP</name>
        <dbReference type="ChEBI" id="CHEBI:30616"/>
    </ligand>
</feature>
<evidence type="ECO:0000256" key="4">
    <source>
        <dbReference type="ARBA" id="ARBA00022655"/>
    </source>
</evidence>
<comment type="catalytic activity">
    <reaction evidence="7 8">
        <text>(R)-pantoate + beta-alanine + ATP = (R)-pantothenate + AMP + diphosphate + H(+)</text>
        <dbReference type="Rhea" id="RHEA:10912"/>
        <dbReference type="ChEBI" id="CHEBI:15378"/>
        <dbReference type="ChEBI" id="CHEBI:15980"/>
        <dbReference type="ChEBI" id="CHEBI:29032"/>
        <dbReference type="ChEBI" id="CHEBI:30616"/>
        <dbReference type="ChEBI" id="CHEBI:33019"/>
        <dbReference type="ChEBI" id="CHEBI:57966"/>
        <dbReference type="ChEBI" id="CHEBI:456215"/>
        <dbReference type="EC" id="6.3.2.1"/>
    </reaction>
</comment>
<comment type="miscellaneous">
    <text evidence="8">The reaction proceeds by a bi uni uni bi ping pong mechanism.</text>
</comment>
<dbReference type="OrthoDB" id="9773087at2"/>
<keyword evidence="8" id="KW-0963">Cytoplasm</keyword>
<dbReference type="FunFam" id="3.30.1300.10:FF:000001">
    <property type="entry name" value="Pantothenate synthetase"/>
    <property type="match status" value="1"/>
</dbReference>
<keyword evidence="10" id="KW-1185">Reference proteome</keyword>
<evidence type="ECO:0000313" key="10">
    <source>
        <dbReference type="Proteomes" id="UP000461768"/>
    </source>
</evidence>
<dbReference type="Pfam" id="PF02569">
    <property type="entry name" value="Pantoate_ligase"/>
    <property type="match status" value="1"/>
</dbReference>
<dbReference type="AlphaFoldDB" id="A0A7V7QLT6"/>
<dbReference type="NCBIfam" id="TIGR00018">
    <property type="entry name" value="panC"/>
    <property type="match status" value="1"/>
</dbReference>
<evidence type="ECO:0000256" key="3">
    <source>
        <dbReference type="ARBA" id="ARBA00022598"/>
    </source>
</evidence>
<keyword evidence="3 8" id="KW-0436">Ligase</keyword>
<feature type="binding site" evidence="8">
    <location>
        <begin position="184"/>
        <end position="187"/>
    </location>
    <ligand>
        <name>ATP</name>
        <dbReference type="ChEBI" id="CHEBI:30616"/>
    </ligand>
</feature>
<dbReference type="InterPro" id="IPR004821">
    <property type="entry name" value="Cyt_trans-like"/>
</dbReference>
<dbReference type="FunFam" id="3.40.50.620:FF:000013">
    <property type="entry name" value="Pantothenate synthetase"/>
    <property type="match status" value="1"/>
</dbReference>
<feature type="active site" description="Proton donor" evidence="8">
    <location>
        <position position="37"/>
    </location>
</feature>
<feature type="binding site" evidence="8">
    <location>
        <begin position="30"/>
        <end position="37"/>
    </location>
    <ligand>
        <name>ATP</name>
        <dbReference type="ChEBI" id="CHEBI:30616"/>
    </ligand>
</feature>
<keyword evidence="6 8" id="KW-0067">ATP-binding</keyword>
<comment type="subcellular location">
    <subcellularLocation>
        <location evidence="8">Cytoplasm</location>
    </subcellularLocation>
</comment>
<comment type="caution">
    <text evidence="9">The sequence shown here is derived from an EMBL/GenBank/DDBJ whole genome shotgun (WGS) entry which is preliminary data.</text>
</comment>
<dbReference type="CDD" id="cd00560">
    <property type="entry name" value="PanC"/>
    <property type="match status" value="1"/>
</dbReference>
<feature type="binding site" evidence="8">
    <location>
        <position position="61"/>
    </location>
    <ligand>
        <name>(R)-pantoate</name>
        <dbReference type="ChEBI" id="CHEBI:15980"/>
    </ligand>
</feature>
<dbReference type="NCBIfam" id="TIGR00125">
    <property type="entry name" value="cyt_tran_rel"/>
    <property type="match status" value="1"/>
</dbReference>
<dbReference type="Gene3D" id="3.40.50.620">
    <property type="entry name" value="HUPs"/>
    <property type="match status" value="1"/>
</dbReference>
<dbReference type="Gene3D" id="3.30.1300.10">
    <property type="entry name" value="Pantoate-beta-alanine ligase, C-terminal domain"/>
    <property type="match status" value="1"/>
</dbReference>
<dbReference type="EC" id="6.3.2.1" evidence="8"/>
<reference evidence="9 10" key="1">
    <citation type="submission" date="2019-09" db="EMBL/GenBank/DDBJ databases">
        <authorList>
            <person name="Valk L.C."/>
        </authorList>
    </citation>
    <scope>NUCLEOTIDE SEQUENCE [LARGE SCALE GENOMIC DNA]</scope>
    <source>
        <strain evidence="9">GalUA</strain>
    </source>
</reference>
<proteinExistence type="inferred from homology"/>
<sequence>MIIANTIKEVRLQIKAWMKEGKSIGFVPTMGFLHEGHQSLIERAKKENDKVVVSVFVNPTQFGPTEDLESYPRDFEKDTMLCEMTGADLIFHPDAKEMYEKGASTLIHVEGLTNALCGKSRPTHFGGVCLVVSKLFHIVSPDRAYFGEKDAQQLAVIKRMVKDLNFDIEIVGCPIIREVDGLAKSSRNAYLNTQERAAATILNKALTKGKETILAGETNVVKVKNEITEIICKEPLAKIDYVEIVDFDTIAPVKSIKGNILVAVAVFIGKTRLIDNFIIQA</sequence>
<dbReference type="PANTHER" id="PTHR21299:SF1">
    <property type="entry name" value="PANTOATE--BETA-ALANINE LIGASE"/>
    <property type="match status" value="1"/>
</dbReference>
<reference evidence="9 10" key="2">
    <citation type="submission" date="2020-02" db="EMBL/GenBank/DDBJ databases">
        <title>Candidatus Galacturonibacter soehngenii shows hetero-acetogenic catabolism of galacturonic acid but lacks a canonical carbon monoxide dehydrogenase/acetyl-CoA synthase complex.</title>
        <authorList>
            <person name="Diender M."/>
            <person name="Stouten G.R."/>
            <person name="Petersen J.F."/>
            <person name="Nielsen P.H."/>
            <person name="Dueholm M.S."/>
            <person name="Pronk J.T."/>
            <person name="Van Loosdrecht M.C.M."/>
        </authorList>
    </citation>
    <scope>NUCLEOTIDE SEQUENCE [LARGE SCALE GENOMIC DNA]</scope>
    <source>
        <strain evidence="9">GalUA</strain>
    </source>
</reference>
<name>A0A7V7QLT6_9FIRM</name>
<accession>A0A7V7QLT6</accession>
<dbReference type="InterPro" id="IPR014729">
    <property type="entry name" value="Rossmann-like_a/b/a_fold"/>
</dbReference>
<dbReference type="HAMAP" id="MF_00158">
    <property type="entry name" value="PanC"/>
    <property type="match status" value="1"/>
</dbReference>
<organism evidence="9 10">
    <name type="scientific">Candidatus Galacturonatibacter soehngenii</name>
    <dbReference type="NCBI Taxonomy" id="2307010"/>
    <lineage>
        <taxon>Bacteria</taxon>
        <taxon>Bacillati</taxon>
        <taxon>Bacillota</taxon>
        <taxon>Clostridia</taxon>
        <taxon>Lachnospirales</taxon>
        <taxon>Lachnospiraceae</taxon>
        <taxon>Candidatus Galacturonatibacter</taxon>
    </lineage>
</organism>
<evidence type="ECO:0000256" key="7">
    <source>
        <dbReference type="ARBA" id="ARBA00048258"/>
    </source>
</evidence>
<evidence type="ECO:0000256" key="6">
    <source>
        <dbReference type="ARBA" id="ARBA00022840"/>
    </source>
</evidence>
<dbReference type="RefSeq" id="WP_151142107.1">
    <property type="nucleotide sequence ID" value="NZ_WAGX01000004.1"/>
</dbReference>
<keyword evidence="4 8" id="KW-0566">Pantothenate biosynthesis</keyword>
<feature type="binding site" evidence="8">
    <location>
        <begin position="147"/>
        <end position="150"/>
    </location>
    <ligand>
        <name>ATP</name>
        <dbReference type="ChEBI" id="CHEBI:30616"/>
    </ligand>
</feature>
<evidence type="ECO:0000256" key="2">
    <source>
        <dbReference type="ARBA" id="ARBA00009256"/>
    </source>
</evidence>
<evidence type="ECO:0000256" key="8">
    <source>
        <dbReference type="HAMAP-Rule" id="MF_00158"/>
    </source>
</evidence>